<gene>
    <name evidence="1" type="ORF">CWC19_19090</name>
</gene>
<reference evidence="2" key="2">
    <citation type="submission" date="2019-06" db="EMBL/GenBank/DDBJ databases">
        <title>Co-occurence of chitin degradation, pigmentation and bioactivity in marine Pseudoalteromonas.</title>
        <authorList>
            <person name="Sonnenschein E.C."/>
            <person name="Bech P.K."/>
        </authorList>
    </citation>
    <scope>NUCLEOTIDE SEQUENCE [LARGE SCALE GENOMIC DNA]</scope>
    <source>
        <strain evidence="2">S3790</strain>
    </source>
</reference>
<evidence type="ECO:0000313" key="2">
    <source>
        <dbReference type="Proteomes" id="UP000307217"/>
    </source>
</evidence>
<protein>
    <submittedName>
        <fullName evidence="1">Uncharacterized protein</fullName>
    </submittedName>
</protein>
<organism evidence="1 2">
    <name type="scientific">Pseudoalteromonas aurantia</name>
    <dbReference type="NCBI Taxonomy" id="43654"/>
    <lineage>
        <taxon>Bacteria</taxon>
        <taxon>Pseudomonadati</taxon>
        <taxon>Pseudomonadota</taxon>
        <taxon>Gammaproteobacteria</taxon>
        <taxon>Alteromonadales</taxon>
        <taxon>Pseudoalteromonadaceae</taxon>
        <taxon>Pseudoalteromonas</taxon>
    </lineage>
</organism>
<name>A0A5S3UZX9_9GAMM</name>
<dbReference type="AlphaFoldDB" id="A0A5S3UZX9"/>
<dbReference type="EMBL" id="PNBX01000117">
    <property type="protein sequence ID" value="TMO63589.1"/>
    <property type="molecule type" value="Genomic_DNA"/>
</dbReference>
<dbReference type="Proteomes" id="UP000307217">
    <property type="component" value="Unassembled WGS sequence"/>
</dbReference>
<proteinExistence type="predicted"/>
<sequence length="134" mass="15437">MHKLDSARNKTDSIINSFDASLMSNAKWVKLLSALTKLNLEQAIATVKLVWDDDVRSIRLDDDLEFNFDYYSSSMESMISGYPKGFYDYKEIEWLKIKAPSEDIERIKLSLNNVGKFCVAHSKDDIQILAYKNT</sequence>
<accession>A0A5S3UZX9</accession>
<comment type="caution">
    <text evidence="1">The sequence shown here is derived from an EMBL/GenBank/DDBJ whole genome shotgun (WGS) entry which is preliminary data.</text>
</comment>
<dbReference type="RefSeq" id="WP_212750732.1">
    <property type="nucleotide sequence ID" value="NZ_PNBX01000117.1"/>
</dbReference>
<reference evidence="1 2" key="1">
    <citation type="submission" date="2018-01" db="EMBL/GenBank/DDBJ databases">
        <authorList>
            <person name="Paulsen S."/>
            <person name="Gram L.K."/>
        </authorList>
    </citation>
    <scope>NUCLEOTIDE SEQUENCE [LARGE SCALE GENOMIC DNA]</scope>
    <source>
        <strain evidence="1 2">S3790</strain>
    </source>
</reference>
<evidence type="ECO:0000313" key="1">
    <source>
        <dbReference type="EMBL" id="TMO63589.1"/>
    </source>
</evidence>